<evidence type="ECO:0000313" key="2">
    <source>
        <dbReference type="EMBL" id="MUH37402.1"/>
    </source>
</evidence>
<dbReference type="InterPro" id="IPR013783">
    <property type="entry name" value="Ig-like_fold"/>
</dbReference>
<dbReference type="Proteomes" id="UP000540519">
    <property type="component" value="Unassembled WGS sequence"/>
</dbReference>
<dbReference type="EMBL" id="RCNR01000039">
    <property type="protein sequence ID" value="MUH37402.1"/>
    <property type="molecule type" value="Genomic_DNA"/>
</dbReference>
<dbReference type="Gene3D" id="3.40.720.10">
    <property type="entry name" value="Alkaline Phosphatase, subunit A"/>
    <property type="match status" value="1"/>
</dbReference>
<dbReference type="CDD" id="cd16031">
    <property type="entry name" value="G6S_like"/>
    <property type="match status" value="1"/>
</dbReference>
<dbReference type="SUPFAM" id="SSF53649">
    <property type="entry name" value="Alkaline phosphatase-like"/>
    <property type="match status" value="1"/>
</dbReference>
<dbReference type="PANTHER" id="PTHR43108:SF6">
    <property type="entry name" value="N-SULPHOGLUCOSAMINE SULPHOHYDROLASE"/>
    <property type="match status" value="1"/>
</dbReference>
<dbReference type="OrthoDB" id="9789742at2"/>
<feature type="domain" description="Sulfatase N-terminal" evidence="1">
    <location>
        <begin position="36"/>
        <end position="366"/>
    </location>
</feature>
<dbReference type="InterPro" id="IPR017850">
    <property type="entry name" value="Alkaline_phosphatase_core_sf"/>
</dbReference>
<dbReference type="PANTHER" id="PTHR43108">
    <property type="entry name" value="N-ACETYLGLUCOSAMINE-6-SULFATASE FAMILY MEMBER"/>
    <property type="match status" value="1"/>
</dbReference>
<evidence type="ECO:0000313" key="3">
    <source>
        <dbReference type="Proteomes" id="UP000540519"/>
    </source>
</evidence>
<reference evidence="2 3" key="1">
    <citation type="journal article" date="2019" name="Mar. Drugs">
        <title>Comparative Genomics and CAZyme Genome Repertoires of Marine Zobellia amurskyensis KMM 3526(T) and Zobellia laminariae KMM 3676(T).</title>
        <authorList>
            <person name="Chernysheva N."/>
            <person name="Bystritskaya E."/>
            <person name="Stenkova A."/>
            <person name="Golovkin I."/>
            <person name="Nedashkovskaya O."/>
            <person name="Isaeva M."/>
        </authorList>
    </citation>
    <scope>NUCLEOTIDE SEQUENCE [LARGE SCALE GENOMIC DNA]</scope>
    <source>
        <strain evidence="2 3">KMM 3526</strain>
    </source>
</reference>
<sequence>MKIEKNKIGLIILVLSMVHSINFWGQKSADQNHDKPNIIFILTDDQRFDALGYAGNELISTPEMDKLAKEGTYFKNAMVTTPICAASRASILTGLYERSHNYNFSTKKIRDVYMQNSYPKILKDNGYYTAFYGKYGVRYDGLKKQFNEFESYDRKDKYPDKRGYYYKTIGKDTVHLTRYTGQKAIDFIDSKNSSQPFCLSLSFSAPHAHDSAKDQYFWQDESDKLLKNTIIPPAKLSDDLYFKSQPDFVKSGFNRLRWRWRYDTPEKYQYSVKGYYRMISGIDREIKKIRKELKKKGLDKNTVIILMGDNGYFLGERQMAGKWLLYDNSLRVPLIVFDPRVKNQEDSKEMALNIDIAPTILDLAGIQIPQNWHGKSLMPVATKEQTSLKRDTVLFEHLWEFEHISPSEGVRTKEWKYFRYVNNMSFEELYHIKNDPQETKNLAKDPEFKSVLEKLRTKCNALINEKSDTYFNGPTALKVNITEAPQSIPEFQWQVPTKNFEQTSYQILLASSKKKLDQNIGDLWNSGQVIQKVAKAYKDGRIYLKDGQTYFWKVRVWDQENRFSKYSECQTIQLNGSK</sequence>
<protein>
    <submittedName>
        <fullName evidence="2">DUF4976 domain-containing protein</fullName>
    </submittedName>
</protein>
<keyword evidence="3" id="KW-1185">Reference proteome</keyword>
<dbReference type="Pfam" id="PF00884">
    <property type="entry name" value="Sulfatase"/>
    <property type="match status" value="1"/>
</dbReference>
<dbReference type="RefSeq" id="WP_155600695.1">
    <property type="nucleotide sequence ID" value="NZ_RCNR01000039.1"/>
</dbReference>
<proteinExistence type="predicted"/>
<dbReference type="Pfam" id="PF25788">
    <property type="entry name" value="Ig_Rha78A_N"/>
    <property type="match status" value="1"/>
</dbReference>
<comment type="caution">
    <text evidence="2">The sequence shown here is derived from an EMBL/GenBank/DDBJ whole genome shotgun (WGS) entry which is preliminary data.</text>
</comment>
<name>A0A7X2ZW00_9FLAO</name>
<dbReference type="Gene3D" id="2.60.40.10">
    <property type="entry name" value="Immunoglobulins"/>
    <property type="match status" value="1"/>
</dbReference>
<dbReference type="InterPro" id="IPR000917">
    <property type="entry name" value="Sulfatase_N"/>
</dbReference>
<gene>
    <name evidence="2" type="ORF">D9O36_16235</name>
</gene>
<dbReference type="AlphaFoldDB" id="A0A7X2ZW00"/>
<organism evidence="2 3">
    <name type="scientific">Zobellia amurskyensis</name>
    <dbReference type="NCBI Taxonomy" id="248905"/>
    <lineage>
        <taxon>Bacteria</taxon>
        <taxon>Pseudomonadati</taxon>
        <taxon>Bacteroidota</taxon>
        <taxon>Flavobacteriia</taxon>
        <taxon>Flavobacteriales</taxon>
        <taxon>Flavobacteriaceae</taxon>
        <taxon>Zobellia</taxon>
    </lineage>
</organism>
<evidence type="ECO:0000259" key="1">
    <source>
        <dbReference type="Pfam" id="PF00884"/>
    </source>
</evidence>
<accession>A0A7X2ZW00</accession>